<organism evidence="2 3">
    <name type="scientific">Rhodohalobacter barkolensis</name>
    <dbReference type="NCBI Taxonomy" id="2053187"/>
    <lineage>
        <taxon>Bacteria</taxon>
        <taxon>Pseudomonadati</taxon>
        <taxon>Balneolota</taxon>
        <taxon>Balneolia</taxon>
        <taxon>Balneolales</taxon>
        <taxon>Balneolaceae</taxon>
        <taxon>Rhodohalobacter</taxon>
    </lineage>
</organism>
<accession>A0A2N0VED1</accession>
<name>A0A2N0VED1_9BACT</name>
<keyword evidence="3" id="KW-1185">Reference proteome</keyword>
<evidence type="ECO:0000313" key="3">
    <source>
        <dbReference type="Proteomes" id="UP000233398"/>
    </source>
</evidence>
<dbReference type="EMBL" id="PISP01000006">
    <property type="protein sequence ID" value="PKD42549.1"/>
    <property type="molecule type" value="Genomic_DNA"/>
</dbReference>
<comment type="caution">
    <text evidence="2">The sequence shown here is derived from an EMBL/GenBank/DDBJ whole genome shotgun (WGS) entry which is preliminary data.</text>
</comment>
<protein>
    <submittedName>
        <fullName evidence="2">Uncharacterized protein</fullName>
    </submittedName>
</protein>
<evidence type="ECO:0000313" key="2">
    <source>
        <dbReference type="EMBL" id="PKD42549.1"/>
    </source>
</evidence>
<gene>
    <name evidence="2" type="ORF">CWD77_14145</name>
</gene>
<feature type="region of interest" description="Disordered" evidence="1">
    <location>
        <begin position="22"/>
        <end position="51"/>
    </location>
</feature>
<evidence type="ECO:0000256" key="1">
    <source>
        <dbReference type="SAM" id="MobiDB-lite"/>
    </source>
</evidence>
<sequence>MLIRWLLIALFIYLVIKLIKGPKSKNKRKSPFPFDGFQQGSTKQRKRPNLDQIEEAEFEDITEKEKKTDNS</sequence>
<dbReference type="AlphaFoldDB" id="A0A2N0VED1"/>
<proteinExistence type="predicted"/>
<dbReference type="Proteomes" id="UP000233398">
    <property type="component" value="Unassembled WGS sequence"/>
</dbReference>
<reference evidence="2 3" key="1">
    <citation type="submission" date="2017-11" db="EMBL/GenBank/DDBJ databases">
        <title>Rhodohalobacter 15182 sp. nov., isolated from a salt lake.</title>
        <authorList>
            <person name="Han S."/>
        </authorList>
    </citation>
    <scope>NUCLEOTIDE SEQUENCE [LARGE SCALE GENOMIC DNA]</scope>
    <source>
        <strain evidence="2 3">15182</strain>
    </source>
</reference>